<dbReference type="EMBL" id="JARJLG010000020">
    <property type="protein sequence ID" value="KAJ7771995.1"/>
    <property type="molecule type" value="Genomic_DNA"/>
</dbReference>
<sequence length="459" mass="50514">MSRPCQAEDSDGDECDCETFAPKSKNPKQCRYCLHAGKHHPKQDDTIASILLKAKDDHRGEPGAEMFSVTKKVKAEEPTLTKMSQAKRETMEGMRPNNHARLSKKDLVLSGKPGKNRTGRPAREPVSVAMFKVDGFIILAEGLRKKGTNLVLADDGIPSKARIQNLINQGLAVRKDGGIGIPVSATHEEIVDILSDNLPLPMVFFDHLGPTIFTDPYGGEEILSAPGYVLFTRVRQRLEVVQITHPTGRDFQTHLGPKNATENRFIYLAARTEIPRSERASWRTTNSLAFTLPSSETAGSEEEEAQDTTPPKPKVTKATKKRKRSLTVEDSDDGLSLFAVEDRIQAPALKLIEKRNFRKVARKSYFDDDRTLPSILTDSIAQELSTASGASMSHNNATAGPSDQPIDLTGTSHSPSPGLPSFMRTFLTPEPTALPITDSTFSPVEHTYVSGPRALRKFF</sequence>
<keyword evidence="3" id="KW-1185">Reference proteome</keyword>
<evidence type="ECO:0000256" key="1">
    <source>
        <dbReference type="SAM" id="MobiDB-lite"/>
    </source>
</evidence>
<accession>A0AAD7JU32</accession>
<organism evidence="2 3">
    <name type="scientific">Mycena maculata</name>
    <dbReference type="NCBI Taxonomy" id="230809"/>
    <lineage>
        <taxon>Eukaryota</taxon>
        <taxon>Fungi</taxon>
        <taxon>Dikarya</taxon>
        <taxon>Basidiomycota</taxon>
        <taxon>Agaricomycotina</taxon>
        <taxon>Agaricomycetes</taxon>
        <taxon>Agaricomycetidae</taxon>
        <taxon>Agaricales</taxon>
        <taxon>Marasmiineae</taxon>
        <taxon>Mycenaceae</taxon>
        <taxon>Mycena</taxon>
    </lineage>
</organism>
<evidence type="ECO:0000313" key="3">
    <source>
        <dbReference type="Proteomes" id="UP001215280"/>
    </source>
</evidence>
<dbReference type="Proteomes" id="UP001215280">
    <property type="component" value="Unassembled WGS sequence"/>
</dbReference>
<name>A0AAD7JU32_9AGAR</name>
<feature type="region of interest" description="Disordered" evidence="1">
    <location>
        <begin position="292"/>
        <end position="327"/>
    </location>
</feature>
<comment type="caution">
    <text evidence="2">The sequence shown here is derived from an EMBL/GenBank/DDBJ whole genome shotgun (WGS) entry which is preliminary data.</text>
</comment>
<feature type="compositionally biased region" description="Polar residues" evidence="1">
    <location>
        <begin position="387"/>
        <end position="401"/>
    </location>
</feature>
<evidence type="ECO:0000313" key="2">
    <source>
        <dbReference type="EMBL" id="KAJ7771995.1"/>
    </source>
</evidence>
<feature type="compositionally biased region" description="Basic residues" evidence="1">
    <location>
        <begin position="314"/>
        <end position="325"/>
    </location>
</feature>
<gene>
    <name evidence="2" type="ORF">DFH07DRAFT_768108</name>
</gene>
<feature type="compositionally biased region" description="Acidic residues" evidence="1">
    <location>
        <begin position="8"/>
        <end position="17"/>
    </location>
</feature>
<reference evidence="2" key="1">
    <citation type="submission" date="2023-03" db="EMBL/GenBank/DDBJ databases">
        <title>Massive genome expansion in bonnet fungi (Mycena s.s.) driven by repeated elements and novel gene families across ecological guilds.</title>
        <authorList>
            <consortium name="Lawrence Berkeley National Laboratory"/>
            <person name="Harder C.B."/>
            <person name="Miyauchi S."/>
            <person name="Viragh M."/>
            <person name="Kuo A."/>
            <person name="Thoen E."/>
            <person name="Andreopoulos B."/>
            <person name="Lu D."/>
            <person name="Skrede I."/>
            <person name="Drula E."/>
            <person name="Henrissat B."/>
            <person name="Morin E."/>
            <person name="Kohler A."/>
            <person name="Barry K."/>
            <person name="LaButti K."/>
            <person name="Morin E."/>
            <person name="Salamov A."/>
            <person name="Lipzen A."/>
            <person name="Mereny Z."/>
            <person name="Hegedus B."/>
            <person name="Baldrian P."/>
            <person name="Stursova M."/>
            <person name="Weitz H."/>
            <person name="Taylor A."/>
            <person name="Grigoriev I.V."/>
            <person name="Nagy L.G."/>
            <person name="Martin F."/>
            <person name="Kauserud H."/>
        </authorList>
    </citation>
    <scope>NUCLEOTIDE SEQUENCE</scope>
    <source>
        <strain evidence="2">CBHHK188m</strain>
    </source>
</reference>
<feature type="region of interest" description="Disordered" evidence="1">
    <location>
        <begin position="387"/>
        <end position="411"/>
    </location>
</feature>
<proteinExistence type="predicted"/>
<feature type="region of interest" description="Disordered" evidence="1">
    <location>
        <begin position="1"/>
        <end position="20"/>
    </location>
</feature>
<dbReference type="AlphaFoldDB" id="A0AAD7JU32"/>
<protein>
    <submittedName>
        <fullName evidence="2">Uncharacterized protein</fullName>
    </submittedName>
</protein>